<sequence>MITCAVVVPSPPLLVPALVPGAVERSAAVRDATLTAVRALAQVNRHWVAVGVASGRHTVHPSTRGSFRGFGVDVPVALSGTADGAETTLPLPALLAGWLRDQAGAESVRVELVSAHADVADCVALGERLAGADEAALLVLGDGSTRHPTAPPGWPDPRAEAFDATVGAALAEADAEALLAIDPALAADLQAEGRPAWQVLAGLARSSGDWGGELLYSDAPFGVAYHVATWDRR</sequence>
<gene>
    <name evidence="1" type="ORF">SacazDRAFT_01476</name>
</gene>
<organism evidence="1 2">
    <name type="scientific">Saccharomonospora azurea NA-128</name>
    <dbReference type="NCBI Taxonomy" id="882081"/>
    <lineage>
        <taxon>Bacteria</taxon>
        <taxon>Bacillati</taxon>
        <taxon>Actinomycetota</taxon>
        <taxon>Actinomycetes</taxon>
        <taxon>Pseudonocardiales</taxon>
        <taxon>Pseudonocardiaceae</taxon>
        <taxon>Saccharomonospora</taxon>
    </lineage>
</organism>
<dbReference type="EMBL" id="CM001466">
    <property type="protein sequence ID" value="EHY88405.1"/>
    <property type="molecule type" value="Genomic_DNA"/>
</dbReference>
<dbReference type="RefSeq" id="WP_005440096.1">
    <property type="nucleotide sequence ID" value="NZ_CM001466.1"/>
</dbReference>
<reference evidence="1 2" key="1">
    <citation type="journal article" date="2012" name="Stand. Genomic Sci.">
        <title>Genome sequence of the soil bacterium Saccharomonospora azurea type strain (NA-128(T)).</title>
        <authorList>
            <person name="Klenk H.P."/>
            <person name="Held B."/>
            <person name="Lucas S."/>
            <person name="Lapidus A."/>
            <person name="Copeland A."/>
            <person name="Hammon N."/>
            <person name="Pitluck S."/>
            <person name="Goodwin L.A."/>
            <person name="Han C."/>
            <person name="Tapia R."/>
            <person name="Brambilla E.M."/>
            <person name="Potter G."/>
            <person name="Land M."/>
            <person name="Ivanova N."/>
            <person name="Rohde M."/>
            <person name="Goker M."/>
            <person name="Detter J.C."/>
            <person name="Kyrpides N.C."/>
            <person name="Woyke T."/>
        </authorList>
    </citation>
    <scope>NUCLEOTIDE SEQUENCE [LARGE SCALE GENOMIC DNA]</scope>
    <source>
        <strain evidence="1 2">NA-128</strain>
    </source>
</reference>
<evidence type="ECO:0000313" key="2">
    <source>
        <dbReference type="Proteomes" id="UP000004705"/>
    </source>
</evidence>
<keyword evidence="2" id="KW-1185">Reference proteome</keyword>
<dbReference type="Proteomes" id="UP000004705">
    <property type="component" value="Chromosome"/>
</dbReference>
<dbReference type="HOGENOM" id="CLU_090899_0_0_11"/>
<dbReference type="OrthoDB" id="4543339at2"/>
<evidence type="ECO:0000313" key="1">
    <source>
        <dbReference type="EMBL" id="EHY88405.1"/>
    </source>
</evidence>
<protein>
    <recommendedName>
        <fullName evidence="3">Catalytic LigB subunit of aromatic ring-opening dioxygenase</fullName>
    </recommendedName>
</protein>
<dbReference type="SUPFAM" id="SSF53213">
    <property type="entry name" value="LigB-like"/>
    <property type="match status" value="1"/>
</dbReference>
<name>H8G808_9PSEU</name>
<dbReference type="AlphaFoldDB" id="H8G808"/>
<accession>H8G808</accession>
<proteinExistence type="predicted"/>
<evidence type="ECO:0008006" key="3">
    <source>
        <dbReference type="Google" id="ProtNLM"/>
    </source>
</evidence>
<dbReference type="Gene3D" id="3.40.830.10">
    <property type="entry name" value="LigB-like"/>
    <property type="match status" value="1"/>
</dbReference>